<sequence length="68" mass="7062">MQFKHAVASLALASIGGVDAFFRINCAKIQVGRIDPIVNPGALAAHCHTISGGSSECCPQTYVESAKC</sequence>
<name>A0A9N8JK01_9PEZI</name>
<evidence type="ECO:0000313" key="2">
    <source>
        <dbReference type="EMBL" id="CAD0087542.1"/>
    </source>
</evidence>
<keyword evidence="3" id="KW-1185">Reference proteome</keyword>
<evidence type="ECO:0008006" key="4">
    <source>
        <dbReference type="Google" id="ProtNLM"/>
    </source>
</evidence>
<accession>A0A9N8JK01</accession>
<feature type="signal peptide" evidence="1">
    <location>
        <begin position="1"/>
        <end position="20"/>
    </location>
</feature>
<gene>
    <name evidence="2" type="ORF">AWRI4619_LOCUS4668</name>
</gene>
<dbReference type="Proteomes" id="UP000716446">
    <property type="component" value="Unassembled WGS sequence"/>
</dbReference>
<evidence type="ECO:0000256" key="1">
    <source>
        <dbReference type="SAM" id="SignalP"/>
    </source>
</evidence>
<keyword evidence="1" id="KW-0732">Signal</keyword>
<feature type="chain" id="PRO_5040393571" description="DUF1996 domain-containing protein" evidence="1">
    <location>
        <begin position="21"/>
        <end position="68"/>
    </location>
</feature>
<proteinExistence type="predicted"/>
<evidence type="ECO:0000313" key="3">
    <source>
        <dbReference type="Proteomes" id="UP000716446"/>
    </source>
</evidence>
<reference evidence="2" key="1">
    <citation type="submission" date="2020-06" db="EMBL/GenBank/DDBJ databases">
        <authorList>
            <person name="Onetto C."/>
        </authorList>
    </citation>
    <scope>NUCLEOTIDE SEQUENCE</scope>
</reference>
<comment type="caution">
    <text evidence="2">The sequence shown here is derived from an EMBL/GenBank/DDBJ whole genome shotgun (WGS) entry which is preliminary data.</text>
</comment>
<dbReference type="EMBL" id="CAIJEN010000005">
    <property type="protein sequence ID" value="CAD0087542.1"/>
    <property type="molecule type" value="Genomic_DNA"/>
</dbReference>
<dbReference type="AlphaFoldDB" id="A0A9N8JK01"/>
<organism evidence="2 3">
    <name type="scientific">Aureobasidium vineae</name>
    <dbReference type="NCBI Taxonomy" id="2773715"/>
    <lineage>
        <taxon>Eukaryota</taxon>
        <taxon>Fungi</taxon>
        <taxon>Dikarya</taxon>
        <taxon>Ascomycota</taxon>
        <taxon>Pezizomycotina</taxon>
        <taxon>Dothideomycetes</taxon>
        <taxon>Dothideomycetidae</taxon>
        <taxon>Dothideales</taxon>
        <taxon>Saccotheciaceae</taxon>
        <taxon>Aureobasidium</taxon>
    </lineage>
</organism>
<protein>
    <recommendedName>
        <fullName evidence="4">DUF1996 domain-containing protein</fullName>
    </recommendedName>
</protein>